<organism evidence="2 3">
    <name type="scientific">Candidatus Iainarchaeum sp</name>
    <dbReference type="NCBI Taxonomy" id="3101447"/>
    <lineage>
        <taxon>Archaea</taxon>
        <taxon>Candidatus Iainarchaeota</taxon>
        <taxon>Candidatus Iainarchaeia</taxon>
        <taxon>Candidatus Iainarchaeales</taxon>
        <taxon>Candidatus Iainarchaeaceae</taxon>
        <taxon>Candidatus Iainarchaeum</taxon>
    </lineage>
</organism>
<feature type="non-terminal residue" evidence="2">
    <location>
        <position position="155"/>
    </location>
</feature>
<dbReference type="AlphaFoldDB" id="A0A8T4KRI7"/>
<dbReference type="Gene3D" id="3.30.450.380">
    <property type="match status" value="1"/>
</dbReference>
<protein>
    <recommendedName>
        <fullName evidence="4">Secretion system protein E</fullName>
    </recommendedName>
</protein>
<reference evidence="2" key="1">
    <citation type="submission" date="2021-03" db="EMBL/GenBank/DDBJ databases">
        <authorList>
            <person name="Jaffe A."/>
        </authorList>
    </citation>
    <scope>NUCLEOTIDE SEQUENCE</scope>
    <source>
        <strain evidence="2">RIFCSPHIGHO2_01_FULL_AR10_44_11</strain>
    </source>
</reference>
<evidence type="ECO:0000313" key="2">
    <source>
        <dbReference type="EMBL" id="MBS3057728.1"/>
    </source>
</evidence>
<dbReference type="Proteomes" id="UP000677687">
    <property type="component" value="Unassembled WGS sequence"/>
</dbReference>
<gene>
    <name evidence="2" type="ORF">J4415_03830</name>
</gene>
<evidence type="ECO:0000313" key="3">
    <source>
        <dbReference type="Proteomes" id="UP000677687"/>
    </source>
</evidence>
<evidence type="ECO:0000256" key="1">
    <source>
        <dbReference type="ARBA" id="ARBA00006611"/>
    </source>
</evidence>
<dbReference type="EMBL" id="JAGVWD010000062">
    <property type="protein sequence ID" value="MBS3057728.1"/>
    <property type="molecule type" value="Genomic_DNA"/>
</dbReference>
<dbReference type="PANTHER" id="PTHR30486">
    <property type="entry name" value="TWITCHING MOTILITY PROTEIN PILT"/>
    <property type="match status" value="1"/>
</dbReference>
<dbReference type="InterPro" id="IPR050921">
    <property type="entry name" value="T4SS_GSP_E_ATPase"/>
</dbReference>
<proteinExistence type="inferred from homology"/>
<evidence type="ECO:0008006" key="4">
    <source>
        <dbReference type="Google" id="ProtNLM"/>
    </source>
</evidence>
<comment type="similarity">
    <text evidence="1">Belongs to the GSP E family.</text>
</comment>
<dbReference type="PANTHER" id="PTHR30486:SF6">
    <property type="entry name" value="TYPE IV PILUS RETRACTATION ATPASE PILT"/>
    <property type="match status" value="1"/>
</dbReference>
<dbReference type="GO" id="GO:0016887">
    <property type="term" value="F:ATP hydrolysis activity"/>
    <property type="evidence" value="ECO:0007669"/>
    <property type="project" value="InterPro"/>
</dbReference>
<reference evidence="2" key="2">
    <citation type="submission" date="2021-05" db="EMBL/GenBank/DDBJ databases">
        <title>Protein family content uncovers lineage relationships and bacterial pathway maintenance mechanisms in DPANN archaea.</title>
        <authorList>
            <person name="Castelle C.J."/>
            <person name="Meheust R."/>
            <person name="Jaffe A.L."/>
            <person name="Seitz K."/>
            <person name="Gong X."/>
            <person name="Baker B.J."/>
            <person name="Banfield J.F."/>
        </authorList>
    </citation>
    <scope>NUCLEOTIDE SEQUENCE</scope>
    <source>
        <strain evidence="2">RIFCSPHIGHO2_01_FULL_AR10_44_11</strain>
    </source>
</reference>
<name>A0A8T4KRI7_9ARCH</name>
<comment type="caution">
    <text evidence="2">The sequence shown here is derived from an EMBL/GenBank/DDBJ whole genome shotgun (WGS) entry which is preliminary data.</text>
</comment>
<accession>A0A8T4KRI7</accession>
<sequence length="155" mass="18206">MVIQIITTPSIPALPKIEDKKKIDVRYMLTPPFASVHIHWDNTIHELVYEIEEPIINEYEMAVLAKIEEAMLELININVAIEKTLEATTTYLDKTTRLLIDELNIKITPDSYNKLFYYLYRDFIGMNEIDPLLRDYFIEDIECNGIDSPIYVIHR</sequence>